<sequence length="141" mass="14315">MTSQVTGTFTDAAGAGTFTGTFVPSEFTADGDRTLANGLLEGTLVSADGTSRAVSQNQTFEVNQVNAIGCEVLDLVLGPLDLDLLGLVVHLDRVVLNITAVPGAGNLLGNLLCAIVGILDGGGPLTQLVGLLNQILALLRG</sequence>
<proteinExistence type="predicted"/>
<dbReference type="AlphaFoldDB" id="A0A8J3ZRN3"/>
<name>A0A8J3ZRN3_9ACTN</name>
<comment type="caution">
    <text evidence="1">The sequence shown here is derived from an EMBL/GenBank/DDBJ whole genome shotgun (WGS) entry which is preliminary data.</text>
</comment>
<organism evidence="1 2">
    <name type="scientific">Virgisporangium ochraceum</name>
    <dbReference type="NCBI Taxonomy" id="65505"/>
    <lineage>
        <taxon>Bacteria</taxon>
        <taxon>Bacillati</taxon>
        <taxon>Actinomycetota</taxon>
        <taxon>Actinomycetes</taxon>
        <taxon>Micromonosporales</taxon>
        <taxon>Micromonosporaceae</taxon>
        <taxon>Virgisporangium</taxon>
    </lineage>
</organism>
<dbReference type="Proteomes" id="UP000635606">
    <property type="component" value="Unassembled WGS sequence"/>
</dbReference>
<protein>
    <submittedName>
        <fullName evidence="1">Uncharacterized protein</fullName>
    </submittedName>
</protein>
<evidence type="ECO:0000313" key="1">
    <source>
        <dbReference type="EMBL" id="GIJ66713.1"/>
    </source>
</evidence>
<dbReference type="EMBL" id="BOPH01000020">
    <property type="protein sequence ID" value="GIJ66713.1"/>
    <property type="molecule type" value="Genomic_DNA"/>
</dbReference>
<keyword evidence="2" id="KW-1185">Reference proteome</keyword>
<evidence type="ECO:0000313" key="2">
    <source>
        <dbReference type="Proteomes" id="UP000635606"/>
    </source>
</evidence>
<gene>
    <name evidence="1" type="ORF">Voc01_016300</name>
</gene>
<accession>A0A8J3ZRN3</accession>
<reference evidence="1" key="1">
    <citation type="submission" date="2021-01" db="EMBL/GenBank/DDBJ databases">
        <title>Whole genome shotgun sequence of Virgisporangium ochraceum NBRC 16418.</title>
        <authorList>
            <person name="Komaki H."/>
            <person name="Tamura T."/>
        </authorList>
    </citation>
    <scope>NUCLEOTIDE SEQUENCE</scope>
    <source>
        <strain evidence="1">NBRC 16418</strain>
    </source>
</reference>